<accession>X8DLP7</accession>
<protein>
    <submittedName>
        <fullName evidence="2">Uncharacterized protein</fullName>
    </submittedName>
</protein>
<evidence type="ECO:0000313" key="2">
    <source>
        <dbReference type="EMBL" id="EUA68638.1"/>
    </source>
</evidence>
<organism evidence="2">
    <name type="scientific">Mycobacterium xenopi 4042</name>
    <dbReference type="NCBI Taxonomy" id="1299334"/>
    <lineage>
        <taxon>Bacteria</taxon>
        <taxon>Bacillati</taxon>
        <taxon>Actinomycetota</taxon>
        <taxon>Actinomycetes</taxon>
        <taxon>Mycobacteriales</taxon>
        <taxon>Mycobacteriaceae</taxon>
        <taxon>Mycobacterium</taxon>
    </lineage>
</organism>
<name>X8DLP7_MYCXE</name>
<evidence type="ECO:0000256" key="1">
    <source>
        <dbReference type="SAM" id="Phobius"/>
    </source>
</evidence>
<dbReference type="PROSITE" id="PS51257">
    <property type="entry name" value="PROKAR_LIPOPROTEIN"/>
    <property type="match status" value="1"/>
</dbReference>
<keyword evidence="1" id="KW-1133">Transmembrane helix</keyword>
<comment type="caution">
    <text evidence="2">The sequence shown here is derived from an EMBL/GenBank/DDBJ whole genome shotgun (WGS) entry which is preliminary data.</text>
</comment>
<dbReference type="AlphaFoldDB" id="X8DLP7"/>
<feature type="transmembrane region" description="Helical" evidence="1">
    <location>
        <begin position="15"/>
        <end position="33"/>
    </location>
</feature>
<reference evidence="2" key="1">
    <citation type="submission" date="2014-01" db="EMBL/GenBank/DDBJ databases">
        <authorList>
            <person name="Brown-Elliot B."/>
            <person name="Wallace R."/>
            <person name="Lenaerts A."/>
            <person name="Ordway D."/>
            <person name="DeGroote M.A."/>
            <person name="Parker T."/>
            <person name="Sizemore C."/>
            <person name="Tallon L.J."/>
            <person name="Sadzewicz L.K."/>
            <person name="Sengamalay N."/>
            <person name="Fraser C.M."/>
            <person name="Hine E."/>
            <person name="Shefchek K.A."/>
            <person name="Das S.P."/>
            <person name="Tettelin H."/>
        </authorList>
    </citation>
    <scope>NUCLEOTIDE SEQUENCE [LARGE SCALE GENOMIC DNA]</scope>
    <source>
        <strain evidence="2">4042</strain>
    </source>
</reference>
<gene>
    <name evidence="2" type="ORF">I553_1826</name>
</gene>
<sequence>MSVRGLHESVRPSPIFLAIVALTACGGVLAWLAGPTLGRWPMSGCSSS</sequence>
<proteinExistence type="predicted"/>
<keyword evidence="1" id="KW-0472">Membrane</keyword>
<dbReference type="EMBL" id="JAOB01000013">
    <property type="protein sequence ID" value="EUA68638.1"/>
    <property type="molecule type" value="Genomic_DNA"/>
</dbReference>
<keyword evidence="1" id="KW-0812">Transmembrane</keyword>
<dbReference type="PATRIC" id="fig|1299334.3.peg.1312"/>